<dbReference type="GO" id="GO:0009055">
    <property type="term" value="F:electron transfer activity"/>
    <property type="evidence" value="ECO:0007669"/>
    <property type="project" value="InterPro"/>
</dbReference>
<feature type="domain" description="Flavodoxin" evidence="8">
    <location>
        <begin position="4"/>
        <end position="144"/>
    </location>
</feature>
<gene>
    <name evidence="7 9" type="primary">hemG</name>
</gene>
<dbReference type="EMBL" id="BA000021">
    <property type="protein sequence ID" value="BAC24269.1"/>
    <property type="molecule type" value="Genomic_DNA"/>
</dbReference>
<dbReference type="PROSITE" id="PS00201">
    <property type="entry name" value="FLAVODOXIN"/>
    <property type="match status" value="1"/>
</dbReference>
<dbReference type="InterPro" id="IPR026816">
    <property type="entry name" value="Flavodoxin_dom"/>
</dbReference>
<keyword evidence="3 7" id="KW-0547">Nucleotide-binding</keyword>
<dbReference type="STRING" id="36870.gene:10368602"/>
<dbReference type="InterPro" id="IPR001226">
    <property type="entry name" value="Flavodoxin_CS"/>
</dbReference>
<evidence type="ECO:0000256" key="3">
    <source>
        <dbReference type="ARBA" id="ARBA00022741"/>
    </source>
</evidence>
<keyword evidence="10" id="KW-1185">Reference proteome</keyword>
<dbReference type="OrthoDB" id="9795729at2"/>
<dbReference type="EC" id="1.3.5.3" evidence="7"/>
<dbReference type="Proteomes" id="UP000000562">
    <property type="component" value="Chromosome"/>
</dbReference>
<evidence type="ECO:0000256" key="2">
    <source>
        <dbReference type="ARBA" id="ARBA00022643"/>
    </source>
</evidence>
<keyword evidence="5" id="KW-0472">Membrane</keyword>
<dbReference type="AlphaFoldDB" id="Q8D378"/>
<comment type="cofactor">
    <cofactor evidence="7">
        <name>FMN</name>
        <dbReference type="ChEBI" id="CHEBI:58210"/>
    </cofactor>
    <text evidence="7">Binds 1 FMN non-covalently per subunit.</text>
</comment>
<sequence>MKILILYSSKDGHTKKIANFIAKNLNKNNFCVVKNLHKNFNLNLKDYNKIIIGASVRYGYFSFKFYKFINLKLNILNQIPSFFYSVSLIARKKDTLNNNKYTKRFLQNTLWRPKISEVFAGALKYSKYNIFNKILIYFMFKIIKNNLNIKKNTEFTNWNKVDEFSKKIEKLK</sequence>
<keyword evidence="2 7" id="KW-0288">FMN</keyword>
<dbReference type="Gene3D" id="3.40.50.360">
    <property type="match status" value="1"/>
</dbReference>
<evidence type="ECO:0000313" key="9">
    <source>
        <dbReference type="EMBL" id="BAC24269.1"/>
    </source>
</evidence>
<organism evidence="9 10">
    <name type="scientific">Wigglesworthia glossinidia brevipalpis</name>
    <dbReference type="NCBI Taxonomy" id="36870"/>
    <lineage>
        <taxon>Bacteria</taxon>
        <taxon>Pseudomonadati</taxon>
        <taxon>Pseudomonadota</taxon>
        <taxon>Gammaproteobacteria</taxon>
        <taxon>Enterobacterales</taxon>
        <taxon>Erwiniaceae</taxon>
        <taxon>Wigglesworthia</taxon>
    </lineage>
</organism>
<dbReference type="eggNOG" id="COG4635">
    <property type="taxonomic scope" value="Bacteria"/>
</dbReference>
<evidence type="ECO:0000256" key="7">
    <source>
        <dbReference type="HAMAP-Rule" id="MF_00853"/>
    </source>
</evidence>
<dbReference type="KEGG" id="wbr:hemG"/>
<comment type="similarity">
    <text evidence="7">Belongs to the HemG family.</text>
</comment>
<evidence type="ECO:0000256" key="6">
    <source>
        <dbReference type="ARBA" id="ARBA00023244"/>
    </source>
</evidence>
<comment type="catalytic activity">
    <reaction evidence="7">
        <text>protoporphyrinogen IX + 3 a ubiquinone = protoporphyrin IX + 3 a ubiquinol</text>
        <dbReference type="Rhea" id="RHEA:63936"/>
        <dbReference type="Rhea" id="RHEA-COMP:9565"/>
        <dbReference type="Rhea" id="RHEA-COMP:9566"/>
        <dbReference type="ChEBI" id="CHEBI:16389"/>
        <dbReference type="ChEBI" id="CHEBI:17976"/>
        <dbReference type="ChEBI" id="CHEBI:57306"/>
        <dbReference type="ChEBI" id="CHEBI:57307"/>
    </reaction>
</comment>
<dbReference type="HOGENOM" id="CLU_094839_0_1_6"/>
<dbReference type="InterPro" id="IPR052200">
    <property type="entry name" value="Protoporphyrinogen_IX_DH"/>
</dbReference>
<keyword evidence="6 7" id="KW-0627">Porphyrin biosynthesis</keyword>
<comment type="catalytic activity">
    <reaction evidence="7">
        <text>protoporphyrinogen IX + 3 a quinone = protoporphyrin IX + 3 a quinol</text>
        <dbReference type="Rhea" id="RHEA:65032"/>
        <dbReference type="ChEBI" id="CHEBI:24646"/>
        <dbReference type="ChEBI" id="CHEBI:57306"/>
        <dbReference type="ChEBI" id="CHEBI:57307"/>
        <dbReference type="ChEBI" id="CHEBI:132124"/>
        <dbReference type="EC" id="1.3.5.3"/>
    </reaction>
</comment>
<dbReference type="PANTHER" id="PTHR38030:SF2">
    <property type="entry name" value="PROTOPORPHYRINOGEN IX DEHYDROGENASE [QUINONE]"/>
    <property type="match status" value="1"/>
</dbReference>
<evidence type="ECO:0000313" key="10">
    <source>
        <dbReference type="Proteomes" id="UP000000562"/>
    </source>
</evidence>
<accession>Q8D378</accession>
<comment type="function">
    <text evidence="7">Catalyzes the 6-electron oxidation of protoporphyrinogen IX to form protoporphyrin IX; under anaerobic conditions uses menaquinone as an electron acceptor, under aerobic conditions uses ubiquinone as an electron acceptor.</text>
</comment>
<reference evidence="9 10" key="1">
    <citation type="journal article" date="2002" name="Nat. Genet.">
        <title>Genome sequence of the endocellular obligate symbiont of tsetse flies, Wigglesworthia glossinidia.</title>
        <authorList>
            <person name="Akman L."/>
            <person name="Yamashita A."/>
            <person name="Watanabe H."/>
            <person name="Oshima K."/>
            <person name="Shiba T."/>
            <person name="Hattori M."/>
            <person name="Aksoy S."/>
        </authorList>
    </citation>
    <scope>NUCLEOTIDE SEQUENCE [LARGE SCALE GENOMIC DNA]</scope>
</reference>
<dbReference type="HAMAP" id="MF_00853">
    <property type="entry name" value="HemG"/>
    <property type="match status" value="1"/>
</dbReference>
<keyword evidence="1 7" id="KW-0285">Flavoprotein</keyword>
<evidence type="ECO:0000256" key="1">
    <source>
        <dbReference type="ARBA" id="ARBA00022630"/>
    </source>
</evidence>
<dbReference type="GO" id="GO:0004729">
    <property type="term" value="F:oxygen-dependent protoporphyrinogen oxidase activity"/>
    <property type="evidence" value="ECO:0007669"/>
    <property type="project" value="InterPro"/>
</dbReference>
<dbReference type="InterPro" id="IPR044264">
    <property type="entry name" value="HemG"/>
</dbReference>
<dbReference type="UniPathway" id="UPA00251">
    <property type="reaction ID" value="UER00324"/>
</dbReference>
<evidence type="ECO:0000256" key="5">
    <source>
        <dbReference type="ARBA" id="ARBA00023136"/>
    </source>
</evidence>
<dbReference type="SUPFAM" id="SSF52218">
    <property type="entry name" value="Flavoproteins"/>
    <property type="match status" value="1"/>
</dbReference>
<dbReference type="GO" id="GO:0070819">
    <property type="term" value="F:menaquinone-dependent protoporphyrinogen oxidase activity"/>
    <property type="evidence" value="ECO:0007669"/>
    <property type="project" value="UniProtKB-UniRule"/>
</dbReference>
<dbReference type="Pfam" id="PF12724">
    <property type="entry name" value="Flavodoxin_5"/>
    <property type="match status" value="1"/>
</dbReference>
<evidence type="ECO:0000256" key="4">
    <source>
        <dbReference type="ARBA" id="ARBA00023002"/>
    </source>
</evidence>
<dbReference type="InterPro" id="IPR029039">
    <property type="entry name" value="Flavoprotein-like_sf"/>
</dbReference>
<evidence type="ECO:0000259" key="8">
    <source>
        <dbReference type="Pfam" id="PF12724"/>
    </source>
</evidence>
<comment type="pathway">
    <text evidence="7">Porphyrin-containing compound metabolism; protoporphyrin-IX biosynthesis; protoporphyrin-IX from protoporphyrinogen-IX: step 1/1.</text>
</comment>
<dbReference type="GO" id="GO:0006782">
    <property type="term" value="P:protoporphyrinogen IX biosynthetic process"/>
    <property type="evidence" value="ECO:0007669"/>
    <property type="project" value="UniProtKB-UniRule"/>
</dbReference>
<dbReference type="PANTHER" id="PTHR38030">
    <property type="entry name" value="PROTOPORPHYRINOGEN IX DEHYDROGENASE [MENAQUINONE]"/>
    <property type="match status" value="1"/>
</dbReference>
<proteinExistence type="inferred from homology"/>
<comment type="catalytic activity">
    <reaction evidence="7">
        <text>protoporphyrinogen IX + 3 a menaquinone = protoporphyrin IX + 3 a menaquinol</text>
        <dbReference type="Rhea" id="RHEA:27409"/>
        <dbReference type="Rhea" id="RHEA-COMP:9537"/>
        <dbReference type="Rhea" id="RHEA-COMP:9539"/>
        <dbReference type="ChEBI" id="CHEBI:16374"/>
        <dbReference type="ChEBI" id="CHEBI:18151"/>
        <dbReference type="ChEBI" id="CHEBI:57306"/>
        <dbReference type="ChEBI" id="CHEBI:57307"/>
        <dbReference type="EC" id="1.3.5.3"/>
    </reaction>
</comment>
<dbReference type="NCBIfam" id="NF008316">
    <property type="entry name" value="PRK11104.1"/>
    <property type="match status" value="1"/>
</dbReference>
<keyword evidence="4 7" id="KW-0560">Oxidoreductase</keyword>
<dbReference type="GO" id="GO:0010181">
    <property type="term" value="F:FMN binding"/>
    <property type="evidence" value="ECO:0007669"/>
    <property type="project" value="UniProtKB-UniRule"/>
</dbReference>
<name>Q8D378_WIGBR</name>
<dbReference type="GO" id="GO:0005886">
    <property type="term" value="C:plasma membrane"/>
    <property type="evidence" value="ECO:0007669"/>
    <property type="project" value="UniProtKB-UniRule"/>
</dbReference>
<protein>
    <recommendedName>
        <fullName evidence="7">Protoporphyrinogen IX dehydrogenase [quinone]</fullName>
        <ecNumber evidence="7">1.3.5.3</ecNumber>
    </recommendedName>
    <alternativeName>
        <fullName evidence="7">Protoporphyrinogen IX dehydrogenase [menaquinone]</fullName>
    </alternativeName>
    <alternativeName>
        <fullName evidence="7">Protoporphyrinogen IX dehydrogenase [ubiquinone]</fullName>
    </alternativeName>
    <alternativeName>
        <fullName evidence="7">Protoporphyrinogen oxidase</fullName>
        <shortName evidence="7">PPO</shortName>
    </alternativeName>
</protein>